<dbReference type="GO" id="GO:0034246">
    <property type="term" value="F:mitochondrial transcription factor activity"/>
    <property type="evidence" value="ECO:0007669"/>
    <property type="project" value="TreeGrafter"/>
</dbReference>
<keyword evidence="9" id="KW-1185">Reference proteome</keyword>
<dbReference type="EC" id="2.1.1.-" evidence="7"/>
<evidence type="ECO:0000256" key="1">
    <source>
        <dbReference type="ARBA" id="ARBA00004173"/>
    </source>
</evidence>
<accession>A0A1E3IGU4</accession>
<dbReference type="PANTHER" id="PTHR11727">
    <property type="entry name" value="DIMETHYLADENOSINE TRANSFERASE"/>
    <property type="match status" value="1"/>
</dbReference>
<dbReference type="InterPro" id="IPR023165">
    <property type="entry name" value="rRNA_Ade_diMease-like_C"/>
</dbReference>
<dbReference type="GO" id="GO:0005759">
    <property type="term" value="C:mitochondrial matrix"/>
    <property type="evidence" value="ECO:0007669"/>
    <property type="project" value="TreeGrafter"/>
</dbReference>
<keyword evidence="3 7" id="KW-0808">Transferase</keyword>
<dbReference type="InterPro" id="IPR029063">
    <property type="entry name" value="SAM-dependent_MTases_sf"/>
</dbReference>
<evidence type="ECO:0000256" key="2">
    <source>
        <dbReference type="ARBA" id="ARBA00022603"/>
    </source>
</evidence>
<reference evidence="8" key="1">
    <citation type="submission" date="2016-06" db="EMBL/GenBank/DDBJ databases">
        <authorList>
            <person name="Cuomo C."/>
            <person name="Litvintseva A."/>
            <person name="Heitman J."/>
            <person name="Chen Y."/>
            <person name="Sun S."/>
            <person name="Springer D."/>
            <person name="Dromer F."/>
            <person name="Young S."/>
            <person name="Zeng Q."/>
            <person name="Chapman S."/>
            <person name="Gujja S."/>
            <person name="Saif S."/>
            <person name="Birren B."/>
        </authorList>
    </citation>
    <scope>NUCLEOTIDE SEQUENCE</scope>
    <source>
        <strain evidence="8">CBS 7841</strain>
    </source>
</reference>
<dbReference type="GO" id="GO:0000179">
    <property type="term" value="F:rRNA (adenine-N6,N6-)-dimethyltransferase activity"/>
    <property type="evidence" value="ECO:0007669"/>
    <property type="project" value="TreeGrafter"/>
</dbReference>
<reference evidence="8" key="2">
    <citation type="journal article" date="2022" name="Elife">
        <title>Obligate sexual reproduction of a homothallic fungus closely related to the Cryptococcus pathogenic species complex.</title>
        <authorList>
            <person name="Passer A.R."/>
            <person name="Clancey S.A."/>
            <person name="Shea T."/>
            <person name="David-Palma M."/>
            <person name="Averette A.F."/>
            <person name="Boekhout T."/>
            <person name="Porcel B.M."/>
            <person name="Nowrousian M."/>
            <person name="Cuomo C.A."/>
            <person name="Sun S."/>
            <person name="Heitman J."/>
            <person name="Coelho M.A."/>
        </authorList>
    </citation>
    <scope>NUCLEOTIDE SEQUENCE</scope>
    <source>
        <strain evidence="8">CBS 7841</strain>
    </source>
</reference>
<comment type="similarity">
    <text evidence="7">Belongs to the class I-like SAM-binding methyltransferase superfamily. rRNA adenine N(6)-methyltransferase family.</text>
</comment>
<dbReference type="Proteomes" id="UP000094043">
    <property type="component" value="Chromosome 2"/>
</dbReference>
<dbReference type="GeneID" id="91085996"/>
<proteinExistence type="inferred from homology"/>
<dbReference type="Pfam" id="PF00398">
    <property type="entry name" value="RrnaAD"/>
    <property type="match status" value="1"/>
</dbReference>
<reference evidence="8" key="3">
    <citation type="submission" date="2024-01" db="EMBL/GenBank/DDBJ databases">
        <authorList>
            <person name="Coelho M.A."/>
            <person name="David-Palma M."/>
            <person name="Shea T."/>
            <person name="Sun S."/>
            <person name="Cuomo C.A."/>
            <person name="Heitman J."/>
        </authorList>
    </citation>
    <scope>NUCLEOTIDE SEQUENCE</scope>
    <source>
        <strain evidence="8">CBS 7841</strain>
    </source>
</reference>
<dbReference type="PANTHER" id="PTHR11727:SF17">
    <property type="entry name" value="DIMETHYLADENOSINE TRANSFERASE 1, MITOCHONDRIAL"/>
    <property type="match status" value="1"/>
</dbReference>
<sequence length="523" mass="58489">MPCLPPLPPTSRLSSHFLTRYLAASPNPTVMRKSPGRVLLTNPTLTDQFTRALGIREGEVIIEGYAGIGSLTRSLVSGGDAVGEGQEWEQTDQRVVKGGKPTGSRTTVSKKFPFPRWIDDLPALSNSSSLGPPIRKPKLVLATEGSLEILHRGFDFPEDKRQKPVLAQTDTLSKDQEAAMSEIPEAPLVKSPHADNLFLQHSTVYGWSVAPSLLQEPVVSAALPVWDPKAGKGQTTKRPWEAPPPPITFVATLPDSPFGEQLLSQWVRSAVGDLGQRKSWIWEWGRVRIALLIGKAHYDRLMAQPGDAVHNKLSIFTQALFHTTPLPPYHHVFNVDKRAKLTESIPQNPCKYPKCDMTPHGYSPMEPRPEYLAEISNTRTVCVPTDFYPGPYSSKKPYPRPPMLGVLLTPRLHSRIPAEQKDAWDYVLRRLFVRDTATLEQAIFNLSFGADRLLPLIEGTQPREGGGEYRGVNVDRRRGVRYLDLDEWSRIVDVFDHWVFRPENLLTPDEGLEDETSRQIGTD</sequence>
<dbReference type="Gene3D" id="1.10.8.100">
    <property type="entry name" value="Ribosomal RNA adenine dimethylase-like, domain 2"/>
    <property type="match status" value="1"/>
</dbReference>
<evidence type="ECO:0000256" key="4">
    <source>
        <dbReference type="ARBA" id="ARBA00022691"/>
    </source>
</evidence>
<evidence type="ECO:0000256" key="5">
    <source>
        <dbReference type="ARBA" id="ARBA00022884"/>
    </source>
</evidence>
<keyword evidence="2 7" id="KW-0489">Methyltransferase</keyword>
<evidence type="ECO:0000256" key="7">
    <source>
        <dbReference type="RuleBase" id="RU362106"/>
    </source>
</evidence>
<organism evidence="8 9">
    <name type="scientific">Cryptococcus depauperatus CBS 7841</name>
    <dbReference type="NCBI Taxonomy" id="1295531"/>
    <lineage>
        <taxon>Eukaryota</taxon>
        <taxon>Fungi</taxon>
        <taxon>Dikarya</taxon>
        <taxon>Basidiomycota</taxon>
        <taxon>Agaricomycotina</taxon>
        <taxon>Tremellomycetes</taxon>
        <taxon>Tremellales</taxon>
        <taxon>Cryptococcaceae</taxon>
        <taxon>Cryptococcus</taxon>
    </lineage>
</organism>
<dbReference type="AlphaFoldDB" id="A0A1E3IGU4"/>
<name>A0A1E3IGU4_9TREE</name>
<dbReference type="EMBL" id="CP143785">
    <property type="protein sequence ID" value="WVN86615.1"/>
    <property type="molecule type" value="Genomic_DNA"/>
</dbReference>
<evidence type="ECO:0000313" key="9">
    <source>
        <dbReference type="Proteomes" id="UP000094043"/>
    </source>
</evidence>
<dbReference type="Gene3D" id="3.40.50.150">
    <property type="entry name" value="Vaccinia Virus protein VP39"/>
    <property type="match status" value="2"/>
</dbReference>
<dbReference type="GO" id="GO:0006391">
    <property type="term" value="P:transcription initiation at mitochondrial promoter"/>
    <property type="evidence" value="ECO:0007669"/>
    <property type="project" value="TreeGrafter"/>
</dbReference>
<protein>
    <recommendedName>
        <fullName evidence="7">rRNA adenine N(6)-methyltransferase</fullName>
        <ecNumber evidence="7">2.1.1.-</ecNumber>
    </recommendedName>
</protein>
<comment type="subcellular location">
    <subcellularLocation>
        <location evidence="1">Mitochondrion</location>
    </subcellularLocation>
</comment>
<dbReference type="OrthoDB" id="16079at2759"/>
<comment type="function">
    <text evidence="6">Mitochondrial transcription factor that confers selective promoter recognition on the core subunit of the yeast mitochondrial RNA polymerase. Interacts with DNA in a non-specific manner.</text>
</comment>
<evidence type="ECO:0000256" key="3">
    <source>
        <dbReference type="ARBA" id="ARBA00022679"/>
    </source>
</evidence>
<evidence type="ECO:0000313" key="8">
    <source>
        <dbReference type="EMBL" id="WVN86615.1"/>
    </source>
</evidence>
<dbReference type="GO" id="GO:0003723">
    <property type="term" value="F:RNA binding"/>
    <property type="evidence" value="ECO:0007669"/>
    <property type="project" value="UniProtKB-KW"/>
</dbReference>
<evidence type="ECO:0000256" key="6">
    <source>
        <dbReference type="ARBA" id="ARBA00024915"/>
    </source>
</evidence>
<dbReference type="RefSeq" id="XP_066067315.1">
    <property type="nucleotide sequence ID" value="XM_066211218.1"/>
</dbReference>
<dbReference type="KEGG" id="cdep:91085996"/>
<gene>
    <name evidence="8" type="ORF">L203_101783</name>
</gene>
<dbReference type="InterPro" id="IPR001737">
    <property type="entry name" value="KsgA/Erm"/>
</dbReference>
<keyword evidence="5" id="KW-0694">RNA-binding</keyword>
<keyword evidence="4 7" id="KW-0949">S-adenosyl-L-methionine</keyword>
<dbReference type="VEuPathDB" id="FungiDB:L203_03021"/>
<keyword evidence="7" id="KW-0698">rRNA processing</keyword>
<dbReference type="SUPFAM" id="SSF53335">
    <property type="entry name" value="S-adenosyl-L-methionine-dependent methyltransferases"/>
    <property type="match status" value="1"/>
</dbReference>